<dbReference type="OrthoDB" id="9790080at2"/>
<dbReference type="Proteomes" id="UP000297737">
    <property type="component" value="Unassembled WGS sequence"/>
</dbReference>
<keyword evidence="1 11" id="KW-0698">rRNA processing</keyword>
<dbReference type="InterPro" id="IPR029063">
    <property type="entry name" value="SAM-dependent_MTases_sf"/>
</dbReference>
<accession>A0A4Y9ER32</accession>
<proteinExistence type="inferred from homology"/>
<evidence type="ECO:0000256" key="8">
    <source>
        <dbReference type="ARBA" id="ARBA00041995"/>
    </source>
</evidence>
<reference evidence="14 15" key="1">
    <citation type="submission" date="2019-02" db="EMBL/GenBank/DDBJ databases">
        <title>Polymorphobacter sp. isolated from the lake at the Tibet of China.</title>
        <authorList>
            <person name="Li A."/>
        </authorList>
    </citation>
    <scope>NUCLEOTIDE SEQUENCE [LARGE SCALE GENOMIC DNA]</scope>
    <source>
        <strain evidence="14 15">DJ1R-1</strain>
    </source>
</reference>
<protein>
    <recommendedName>
        <fullName evidence="7 11">Ribosomal RNA large subunit methyltransferase E</fullName>
        <ecNumber evidence="6 11">2.1.1.166</ecNumber>
    </recommendedName>
    <alternativeName>
        <fullName evidence="9 11">23S rRNA Um2552 methyltransferase</fullName>
    </alternativeName>
    <alternativeName>
        <fullName evidence="8 11">rRNA (uridine-2'-O-)-methyltransferase</fullName>
    </alternativeName>
</protein>
<feature type="active site" description="Proton acceptor" evidence="11">
    <location>
        <position position="290"/>
    </location>
</feature>
<dbReference type="GO" id="GO:0008650">
    <property type="term" value="F:rRNA (uridine-2'-O-)-methyltransferase activity"/>
    <property type="evidence" value="ECO:0007669"/>
    <property type="project" value="UniProtKB-UniRule"/>
</dbReference>
<dbReference type="EMBL" id="SIHO01000001">
    <property type="protein sequence ID" value="TFU06054.1"/>
    <property type="molecule type" value="Genomic_DNA"/>
</dbReference>
<dbReference type="AlphaFoldDB" id="A0A4Y9ER32"/>
<evidence type="ECO:0000256" key="5">
    <source>
        <dbReference type="ARBA" id="ARBA00037569"/>
    </source>
</evidence>
<keyword evidence="15" id="KW-1185">Reference proteome</keyword>
<comment type="subcellular location">
    <subcellularLocation>
        <location evidence="11">Cytoplasm</location>
    </subcellularLocation>
</comment>
<sequence>MSKPPKQRKPASTRAPKRTGGKAVASKLLSGTDKAVAARKANAAAKLLRTKPKSVKPTKGGAAPAAAKPGAAKSKPKAAKAAPVAHVSAAQTTVLAGKTFNAAATEAGGAGVKSGGGAGRSLGGHVRVLTARRRSNSSTRWLARQLNDPYVRAAKAAGYRSRAAYKLIELDEQFGLFAGVSRVIDLGAAPGGWCQAVLAARPKAKIVAIDLLEMEPLPGVTIFVKDILDDDAPVLLREALGGSAQLVLSDMAANTVGHKPTDHIRTMALVQTALDFAVQMLGPGGAFVAKVLAGGADPELVSALKRHFVTVRHAKPPASRKGSSEWYVVGQGFKGLATESKDDIDG</sequence>
<feature type="compositionally biased region" description="Low complexity" evidence="12">
    <location>
        <begin position="57"/>
        <end position="75"/>
    </location>
</feature>
<keyword evidence="2 11" id="KW-0489">Methyltransferase</keyword>
<comment type="catalytic activity">
    <reaction evidence="10 11">
        <text>uridine(2552) in 23S rRNA + S-adenosyl-L-methionine = 2'-O-methyluridine(2552) in 23S rRNA + S-adenosyl-L-homocysteine + H(+)</text>
        <dbReference type="Rhea" id="RHEA:42720"/>
        <dbReference type="Rhea" id="RHEA-COMP:10202"/>
        <dbReference type="Rhea" id="RHEA-COMP:10203"/>
        <dbReference type="ChEBI" id="CHEBI:15378"/>
        <dbReference type="ChEBI" id="CHEBI:57856"/>
        <dbReference type="ChEBI" id="CHEBI:59789"/>
        <dbReference type="ChEBI" id="CHEBI:65315"/>
        <dbReference type="ChEBI" id="CHEBI:74478"/>
        <dbReference type="EC" id="2.1.1.166"/>
    </reaction>
</comment>
<dbReference type="PANTHER" id="PTHR10920:SF18">
    <property type="entry name" value="RRNA METHYLTRANSFERASE 2, MITOCHONDRIAL"/>
    <property type="match status" value="1"/>
</dbReference>
<name>A0A4Y9ER32_9SPHN</name>
<feature type="domain" description="Ribosomal RNA methyltransferase FtsJ" evidence="13">
    <location>
        <begin position="159"/>
        <end position="333"/>
    </location>
</feature>
<comment type="function">
    <text evidence="5 11">Specifically methylates the uridine in position 2552 of 23S rRNA at the 2'-O position of the ribose in the fully assembled 50S ribosomal subunit.</text>
</comment>
<dbReference type="Pfam" id="PF01728">
    <property type="entry name" value="FtsJ"/>
    <property type="match status" value="1"/>
</dbReference>
<evidence type="ECO:0000256" key="4">
    <source>
        <dbReference type="ARBA" id="ARBA00022691"/>
    </source>
</evidence>
<gene>
    <name evidence="11" type="primary">rlmE</name>
    <name evidence="11" type="synonym">ftsJ</name>
    <name evidence="11" type="synonym">rrmJ</name>
    <name evidence="14" type="ORF">EUV02_03295</name>
</gene>
<evidence type="ECO:0000256" key="12">
    <source>
        <dbReference type="SAM" id="MobiDB-lite"/>
    </source>
</evidence>
<keyword evidence="4 11" id="KW-0949">S-adenosyl-L-methionine</keyword>
<evidence type="ECO:0000256" key="9">
    <source>
        <dbReference type="ARBA" id="ARBA00042745"/>
    </source>
</evidence>
<feature type="compositionally biased region" description="Basic residues" evidence="12">
    <location>
        <begin position="1"/>
        <end position="20"/>
    </location>
</feature>
<comment type="similarity">
    <text evidence="11">Belongs to the class I-like SAM-binding methyltransferase superfamily. RNA methyltransferase RlmE family.</text>
</comment>
<keyword evidence="11" id="KW-0963">Cytoplasm</keyword>
<organism evidence="14 15">
    <name type="scientific">Glacieibacterium arshaanense</name>
    <dbReference type="NCBI Taxonomy" id="2511025"/>
    <lineage>
        <taxon>Bacteria</taxon>
        <taxon>Pseudomonadati</taxon>
        <taxon>Pseudomonadota</taxon>
        <taxon>Alphaproteobacteria</taxon>
        <taxon>Sphingomonadales</taxon>
        <taxon>Sphingosinicellaceae</taxon>
        <taxon>Glacieibacterium</taxon>
    </lineage>
</organism>
<evidence type="ECO:0000256" key="11">
    <source>
        <dbReference type="HAMAP-Rule" id="MF_01547"/>
    </source>
</evidence>
<dbReference type="GO" id="GO:0005737">
    <property type="term" value="C:cytoplasm"/>
    <property type="evidence" value="ECO:0007669"/>
    <property type="project" value="UniProtKB-SubCell"/>
</dbReference>
<dbReference type="Gene3D" id="3.40.50.150">
    <property type="entry name" value="Vaccinia Virus protein VP39"/>
    <property type="match status" value="1"/>
</dbReference>
<feature type="region of interest" description="Disordered" evidence="12">
    <location>
        <begin position="40"/>
        <end position="75"/>
    </location>
</feature>
<feature type="region of interest" description="Disordered" evidence="12">
    <location>
        <begin position="1"/>
        <end position="28"/>
    </location>
</feature>
<feature type="binding site" evidence="11">
    <location>
        <position position="191"/>
    </location>
    <ligand>
        <name>S-adenosyl-L-methionine</name>
        <dbReference type="ChEBI" id="CHEBI:59789"/>
    </ligand>
</feature>
<dbReference type="HAMAP" id="MF_01547">
    <property type="entry name" value="RNA_methyltr_E"/>
    <property type="match status" value="1"/>
</dbReference>
<feature type="binding site" evidence="11">
    <location>
        <position position="226"/>
    </location>
    <ligand>
        <name>S-adenosyl-L-methionine</name>
        <dbReference type="ChEBI" id="CHEBI:59789"/>
    </ligand>
</feature>
<dbReference type="PANTHER" id="PTHR10920">
    <property type="entry name" value="RIBOSOMAL RNA METHYLTRANSFERASE"/>
    <property type="match status" value="1"/>
</dbReference>
<comment type="caution">
    <text evidence="14">The sequence shown here is derived from an EMBL/GenBank/DDBJ whole genome shotgun (WGS) entry which is preliminary data.</text>
</comment>
<evidence type="ECO:0000256" key="1">
    <source>
        <dbReference type="ARBA" id="ARBA00022552"/>
    </source>
</evidence>
<dbReference type="InterPro" id="IPR050082">
    <property type="entry name" value="RNA_methyltr_RlmE"/>
</dbReference>
<evidence type="ECO:0000313" key="15">
    <source>
        <dbReference type="Proteomes" id="UP000297737"/>
    </source>
</evidence>
<feature type="binding site" evidence="11">
    <location>
        <position position="210"/>
    </location>
    <ligand>
        <name>S-adenosyl-L-methionine</name>
        <dbReference type="ChEBI" id="CHEBI:59789"/>
    </ligand>
</feature>
<feature type="binding site" evidence="11">
    <location>
        <position position="193"/>
    </location>
    <ligand>
        <name>S-adenosyl-L-methionine</name>
        <dbReference type="ChEBI" id="CHEBI:59789"/>
    </ligand>
</feature>
<dbReference type="EC" id="2.1.1.166" evidence="6 11"/>
<dbReference type="InterPro" id="IPR015507">
    <property type="entry name" value="rRNA-MeTfrase_E"/>
</dbReference>
<evidence type="ECO:0000259" key="13">
    <source>
        <dbReference type="Pfam" id="PF01728"/>
    </source>
</evidence>
<keyword evidence="3 11" id="KW-0808">Transferase</keyword>
<evidence type="ECO:0000256" key="7">
    <source>
        <dbReference type="ARBA" id="ARBA00041129"/>
    </source>
</evidence>
<evidence type="ECO:0000256" key="10">
    <source>
        <dbReference type="ARBA" id="ARBA00048970"/>
    </source>
</evidence>
<evidence type="ECO:0000256" key="3">
    <source>
        <dbReference type="ARBA" id="ARBA00022679"/>
    </source>
</evidence>
<dbReference type="SUPFAM" id="SSF53335">
    <property type="entry name" value="S-adenosyl-L-methionine-dependent methyltransferases"/>
    <property type="match status" value="1"/>
</dbReference>
<evidence type="ECO:0000256" key="2">
    <source>
        <dbReference type="ARBA" id="ARBA00022603"/>
    </source>
</evidence>
<dbReference type="InterPro" id="IPR002877">
    <property type="entry name" value="RNA_MeTrfase_FtsJ_dom"/>
</dbReference>
<evidence type="ECO:0000313" key="14">
    <source>
        <dbReference type="EMBL" id="TFU06054.1"/>
    </source>
</evidence>
<evidence type="ECO:0000256" key="6">
    <source>
        <dbReference type="ARBA" id="ARBA00038861"/>
    </source>
</evidence>
<feature type="binding site" evidence="11">
    <location>
        <position position="250"/>
    </location>
    <ligand>
        <name>S-adenosyl-L-methionine</name>
        <dbReference type="ChEBI" id="CHEBI:59789"/>
    </ligand>
</feature>